<keyword evidence="1" id="KW-0812">Transmembrane</keyword>
<organism evidence="2 3">
    <name type="scientific">Phialocephala subalpina</name>
    <dbReference type="NCBI Taxonomy" id="576137"/>
    <lineage>
        <taxon>Eukaryota</taxon>
        <taxon>Fungi</taxon>
        <taxon>Dikarya</taxon>
        <taxon>Ascomycota</taxon>
        <taxon>Pezizomycotina</taxon>
        <taxon>Leotiomycetes</taxon>
        <taxon>Helotiales</taxon>
        <taxon>Mollisiaceae</taxon>
        <taxon>Phialocephala</taxon>
        <taxon>Phialocephala fortinii species complex</taxon>
    </lineage>
</organism>
<dbReference type="AlphaFoldDB" id="A0A1L7X145"/>
<dbReference type="OrthoDB" id="3560573at2759"/>
<name>A0A1L7X145_9HELO</name>
<evidence type="ECO:0000313" key="3">
    <source>
        <dbReference type="Proteomes" id="UP000184330"/>
    </source>
</evidence>
<sequence>MDNDFQNLLGPSKPLKRRGLWSFITQRTALFFAILSGLILIGLTVWFTYWLAIQTFNCPDWALHCKLQPSVSWIKANLPLVQSIVSTVHGFGLALLAYPAFILAEAALWPILTHHSYTLASLDMYLSATHGSVPGLLQAIWNIGRGKASAVMICVGLVTVLLQADRLVIGQVYTLGNVTKTYESEYWGGAGIGLTFDQQYPPGPLPAPVTSASSFYTSWSKNLSSEPLPEIKDFIVDRTTLAQVGNFSIPGLKASKSITCTGQPLDITDDTDGLVFGVASNYPKANSSVRLRMAPRLAVWVDQVDYNSSHRTITSLVFASINGTIENGISTNATKKMKKSNHHIDHISALKCAVNFTLEQATVKVGTGSGHNGGLNLSSVETFSGPGHYHSPHGRLGDVAEWMGAVITTLGNSVYGAQPLFSHEEHSLPRIFTTTQGGEVHENCTQDELINFIDVASGALALSMSTQWNEANITLSSDMSEKQLIASKSWYLLVPAAIVLLTEVFLAVWLSHTYRKARVTEVRRARTREMIGSTQNRSLREGVEELRSSPKACEQLEQMKVRYGLLADEHTHMGLLWDEQKQDLNVLLGPYPK</sequence>
<feature type="transmembrane region" description="Helical" evidence="1">
    <location>
        <begin position="28"/>
        <end position="52"/>
    </location>
</feature>
<protein>
    <submittedName>
        <fullName evidence="2">Uncharacterized protein</fullName>
    </submittedName>
</protein>
<keyword evidence="1" id="KW-0472">Membrane</keyword>
<reference evidence="2 3" key="1">
    <citation type="submission" date="2016-03" db="EMBL/GenBank/DDBJ databases">
        <authorList>
            <person name="Ploux O."/>
        </authorList>
    </citation>
    <scope>NUCLEOTIDE SEQUENCE [LARGE SCALE GENOMIC DNA]</scope>
    <source>
        <strain evidence="2 3">UAMH 11012</strain>
    </source>
</reference>
<gene>
    <name evidence="2" type="ORF">PAC_08622</name>
</gene>
<evidence type="ECO:0000256" key="1">
    <source>
        <dbReference type="SAM" id="Phobius"/>
    </source>
</evidence>
<keyword evidence="3" id="KW-1185">Reference proteome</keyword>
<dbReference type="Proteomes" id="UP000184330">
    <property type="component" value="Unassembled WGS sequence"/>
</dbReference>
<keyword evidence="1" id="KW-1133">Transmembrane helix</keyword>
<accession>A0A1L7X145</accession>
<dbReference type="EMBL" id="FJOG01000012">
    <property type="protein sequence ID" value="CZR58730.1"/>
    <property type="molecule type" value="Genomic_DNA"/>
</dbReference>
<evidence type="ECO:0000313" key="2">
    <source>
        <dbReference type="EMBL" id="CZR58730.1"/>
    </source>
</evidence>
<feature type="transmembrane region" description="Helical" evidence="1">
    <location>
        <begin position="490"/>
        <end position="510"/>
    </location>
</feature>
<proteinExistence type="predicted"/>